<keyword evidence="1" id="KW-0597">Phosphoprotein</keyword>
<feature type="non-terminal residue" evidence="3">
    <location>
        <position position="237"/>
    </location>
</feature>
<name>A0ABS3WKM0_9BACL</name>
<evidence type="ECO:0000259" key="2">
    <source>
        <dbReference type="PROSITE" id="PS50110"/>
    </source>
</evidence>
<dbReference type="PROSITE" id="PS50110">
    <property type="entry name" value="RESPONSE_REGULATORY"/>
    <property type="match status" value="1"/>
</dbReference>
<organism evidence="3 4">
    <name type="scientific">Paenibacillus artemisiicola</name>
    <dbReference type="NCBI Taxonomy" id="1172618"/>
    <lineage>
        <taxon>Bacteria</taxon>
        <taxon>Bacillati</taxon>
        <taxon>Bacillota</taxon>
        <taxon>Bacilli</taxon>
        <taxon>Bacillales</taxon>
        <taxon>Paenibacillaceae</taxon>
        <taxon>Paenibacillus</taxon>
    </lineage>
</organism>
<dbReference type="InterPro" id="IPR001789">
    <property type="entry name" value="Sig_transdc_resp-reg_receiver"/>
</dbReference>
<dbReference type="InterPro" id="IPR011006">
    <property type="entry name" value="CheY-like_superfamily"/>
</dbReference>
<feature type="modified residue" description="4-aspartylphosphate" evidence="1">
    <location>
        <position position="53"/>
    </location>
</feature>
<evidence type="ECO:0000313" key="4">
    <source>
        <dbReference type="Proteomes" id="UP000670947"/>
    </source>
</evidence>
<reference evidence="3 4" key="1">
    <citation type="submission" date="2021-03" db="EMBL/GenBank/DDBJ databases">
        <title>Paenibacillus artemisicola MWE-103 whole genome sequence.</title>
        <authorList>
            <person name="Ham Y.J."/>
        </authorList>
    </citation>
    <scope>NUCLEOTIDE SEQUENCE [LARGE SCALE GENOMIC DNA]</scope>
    <source>
        <strain evidence="3 4">MWE-103</strain>
    </source>
</reference>
<keyword evidence="4" id="KW-1185">Reference proteome</keyword>
<dbReference type="RefSeq" id="WP_208851295.1">
    <property type="nucleotide sequence ID" value="NZ_JAGGDJ010000074.1"/>
</dbReference>
<dbReference type="Gene3D" id="3.40.50.2300">
    <property type="match status" value="1"/>
</dbReference>
<proteinExistence type="predicted"/>
<comment type="caution">
    <text evidence="3">The sequence shown here is derived from an EMBL/GenBank/DDBJ whole genome shotgun (WGS) entry which is preliminary data.</text>
</comment>
<evidence type="ECO:0000256" key="1">
    <source>
        <dbReference type="PROSITE-ProRule" id="PRU00169"/>
    </source>
</evidence>
<sequence>MNILIVDDEPRHLRGMAAMLRAMRPDADVATAKDGEAALAAVRDARPDVVLSDIQMPNMDGLAFLRRLEEEGIATKVVMVSAYDLFAYAQTALRHGAYDYLLKPVDAEKVEALLERLETQLAAEREAQASSDALRQRLREASPAYRSRQLHRWLAGELPPDEGAGLAEWPALQGANVLVLTEAVRGDGAETDGAAAPEPPPFDELAERLALAASAFGDACAFALQTEPAPGARLVTA</sequence>
<dbReference type="Proteomes" id="UP000670947">
    <property type="component" value="Unassembled WGS sequence"/>
</dbReference>
<dbReference type="InterPro" id="IPR052048">
    <property type="entry name" value="ST_Response_Regulator"/>
</dbReference>
<gene>
    <name evidence="3" type="ORF">I8J29_31820</name>
</gene>
<evidence type="ECO:0000313" key="3">
    <source>
        <dbReference type="EMBL" id="MBO7748768.1"/>
    </source>
</evidence>
<dbReference type="CDD" id="cd17536">
    <property type="entry name" value="REC_YesN-like"/>
    <property type="match status" value="1"/>
</dbReference>
<accession>A0ABS3WKM0</accession>
<dbReference type="EMBL" id="JAGGDJ010000074">
    <property type="protein sequence ID" value="MBO7748768.1"/>
    <property type="molecule type" value="Genomic_DNA"/>
</dbReference>
<dbReference type="SUPFAM" id="SSF52172">
    <property type="entry name" value="CheY-like"/>
    <property type="match status" value="1"/>
</dbReference>
<dbReference type="PANTHER" id="PTHR43228:SF1">
    <property type="entry name" value="TWO-COMPONENT RESPONSE REGULATOR ARR22"/>
    <property type="match status" value="1"/>
</dbReference>
<feature type="domain" description="Response regulatory" evidence="2">
    <location>
        <begin position="2"/>
        <end position="118"/>
    </location>
</feature>
<dbReference type="SMART" id="SM00448">
    <property type="entry name" value="REC"/>
    <property type="match status" value="1"/>
</dbReference>
<protein>
    <submittedName>
        <fullName evidence="3">Response regulator</fullName>
    </submittedName>
</protein>
<dbReference type="Pfam" id="PF00072">
    <property type="entry name" value="Response_reg"/>
    <property type="match status" value="1"/>
</dbReference>
<dbReference type="PANTHER" id="PTHR43228">
    <property type="entry name" value="TWO-COMPONENT RESPONSE REGULATOR"/>
    <property type="match status" value="1"/>
</dbReference>